<dbReference type="InterPro" id="IPR000847">
    <property type="entry name" value="LysR_HTH_N"/>
</dbReference>
<dbReference type="EMBL" id="BAAARB010000024">
    <property type="protein sequence ID" value="GAA2390828.1"/>
    <property type="molecule type" value="Genomic_DNA"/>
</dbReference>
<dbReference type="PANTHER" id="PTHR30346">
    <property type="entry name" value="TRANSCRIPTIONAL DUAL REGULATOR HCAR-RELATED"/>
    <property type="match status" value="1"/>
</dbReference>
<protein>
    <submittedName>
        <fullName evidence="7">LysR family transcriptional regulator</fullName>
    </submittedName>
</protein>
<evidence type="ECO:0000256" key="4">
    <source>
        <dbReference type="ARBA" id="ARBA00023159"/>
    </source>
</evidence>
<dbReference type="InterPro" id="IPR036390">
    <property type="entry name" value="WH_DNA-bd_sf"/>
</dbReference>
<sequence length="299" mass="32033">MHEWTGELSPRLRALTALESHGGSMTAAAAALGVSQSSMSRRLHALEAQMGVPLLIKDGRKVRLTPAALSLVADIRAPLAALEHAVERAVDAGDGSTGSVRFGFPLTMGSGEVPELLAAFHHRNPGIRLELKQAHGAQLVADLQSGELDLAITIPLAHEVEHAMVGSQEIVVAVPENHWSARRSSVALAELSGEDFIANPETYHLRRATQEWCAAAGYTPRVAIEITEFATAREFVERGLGIALLPRAGRPIAGVAEVPVAPETLRRDIGLAWASTIRTPAVERLSRFLRENLPVRPPA</sequence>
<accession>A0ABN3HZB9</accession>
<evidence type="ECO:0000256" key="1">
    <source>
        <dbReference type="ARBA" id="ARBA00009437"/>
    </source>
</evidence>
<reference evidence="7 8" key="1">
    <citation type="journal article" date="2019" name="Int. J. Syst. Evol. Microbiol.">
        <title>The Global Catalogue of Microorganisms (GCM) 10K type strain sequencing project: providing services to taxonomists for standard genome sequencing and annotation.</title>
        <authorList>
            <consortium name="The Broad Institute Genomics Platform"/>
            <consortium name="The Broad Institute Genome Sequencing Center for Infectious Disease"/>
            <person name="Wu L."/>
            <person name="Ma J."/>
        </authorList>
    </citation>
    <scope>NUCLEOTIDE SEQUENCE [LARGE SCALE GENOMIC DNA]</scope>
    <source>
        <strain evidence="7 8">JCM 16227</strain>
    </source>
</reference>
<gene>
    <name evidence="7" type="ORF">GCM10009855_33530</name>
</gene>
<keyword evidence="5" id="KW-0804">Transcription</keyword>
<comment type="caution">
    <text evidence="7">The sequence shown here is derived from an EMBL/GenBank/DDBJ whole genome shotgun (WGS) entry which is preliminary data.</text>
</comment>
<evidence type="ECO:0000256" key="5">
    <source>
        <dbReference type="ARBA" id="ARBA00023163"/>
    </source>
</evidence>
<proteinExistence type="inferred from homology"/>
<evidence type="ECO:0000313" key="7">
    <source>
        <dbReference type="EMBL" id="GAA2390828.1"/>
    </source>
</evidence>
<keyword evidence="3" id="KW-0238">DNA-binding</keyword>
<dbReference type="Gene3D" id="3.40.190.290">
    <property type="match status" value="1"/>
</dbReference>
<organism evidence="7 8">
    <name type="scientific">Gordonia cholesterolivorans</name>
    <dbReference type="NCBI Taxonomy" id="559625"/>
    <lineage>
        <taxon>Bacteria</taxon>
        <taxon>Bacillati</taxon>
        <taxon>Actinomycetota</taxon>
        <taxon>Actinomycetes</taxon>
        <taxon>Mycobacteriales</taxon>
        <taxon>Gordoniaceae</taxon>
        <taxon>Gordonia</taxon>
    </lineage>
</organism>
<dbReference type="PROSITE" id="PS50931">
    <property type="entry name" value="HTH_LYSR"/>
    <property type="match status" value="1"/>
</dbReference>
<comment type="similarity">
    <text evidence="1">Belongs to the LysR transcriptional regulatory family.</text>
</comment>
<keyword evidence="8" id="KW-1185">Reference proteome</keyword>
<evidence type="ECO:0000256" key="3">
    <source>
        <dbReference type="ARBA" id="ARBA00023125"/>
    </source>
</evidence>
<keyword evidence="2" id="KW-0805">Transcription regulation</keyword>
<dbReference type="Pfam" id="PF03466">
    <property type="entry name" value="LysR_substrate"/>
    <property type="match status" value="1"/>
</dbReference>
<keyword evidence="4" id="KW-0010">Activator</keyword>
<dbReference type="PRINTS" id="PR00039">
    <property type="entry name" value="HTHLYSR"/>
</dbReference>
<evidence type="ECO:0000313" key="8">
    <source>
        <dbReference type="Proteomes" id="UP001501170"/>
    </source>
</evidence>
<evidence type="ECO:0000259" key="6">
    <source>
        <dbReference type="PROSITE" id="PS50931"/>
    </source>
</evidence>
<dbReference type="SUPFAM" id="SSF53850">
    <property type="entry name" value="Periplasmic binding protein-like II"/>
    <property type="match status" value="1"/>
</dbReference>
<dbReference type="Gene3D" id="1.10.10.10">
    <property type="entry name" value="Winged helix-like DNA-binding domain superfamily/Winged helix DNA-binding domain"/>
    <property type="match status" value="1"/>
</dbReference>
<dbReference type="Pfam" id="PF00126">
    <property type="entry name" value="HTH_1"/>
    <property type="match status" value="1"/>
</dbReference>
<evidence type="ECO:0000256" key="2">
    <source>
        <dbReference type="ARBA" id="ARBA00023015"/>
    </source>
</evidence>
<dbReference type="InterPro" id="IPR036388">
    <property type="entry name" value="WH-like_DNA-bd_sf"/>
</dbReference>
<feature type="domain" description="HTH lysR-type" evidence="6">
    <location>
        <begin position="12"/>
        <end position="65"/>
    </location>
</feature>
<dbReference type="RefSeq" id="WP_006897036.1">
    <property type="nucleotide sequence ID" value="NZ_BAAARB010000024.1"/>
</dbReference>
<dbReference type="SUPFAM" id="SSF46785">
    <property type="entry name" value="Winged helix' DNA-binding domain"/>
    <property type="match status" value="1"/>
</dbReference>
<dbReference type="PANTHER" id="PTHR30346:SF28">
    <property type="entry name" value="HTH-TYPE TRANSCRIPTIONAL REGULATOR CYNR"/>
    <property type="match status" value="1"/>
</dbReference>
<dbReference type="InterPro" id="IPR005119">
    <property type="entry name" value="LysR_subst-bd"/>
</dbReference>
<name>A0ABN3HZB9_9ACTN</name>
<dbReference type="Proteomes" id="UP001501170">
    <property type="component" value="Unassembled WGS sequence"/>
</dbReference>